<protein>
    <submittedName>
        <fullName evidence="1">Uncharacterized protein</fullName>
    </submittedName>
</protein>
<evidence type="ECO:0000313" key="2">
    <source>
        <dbReference type="Proteomes" id="UP000245462"/>
    </source>
</evidence>
<dbReference type="EMBL" id="QEKY01000035">
    <property type="protein sequence ID" value="PVZ04292.1"/>
    <property type="molecule type" value="Genomic_DNA"/>
</dbReference>
<comment type="caution">
    <text evidence="1">The sequence shown here is derived from an EMBL/GenBank/DDBJ whole genome shotgun (WGS) entry which is preliminary data.</text>
</comment>
<dbReference type="AlphaFoldDB" id="A0A2U1EWJ0"/>
<keyword evidence="2" id="KW-1185">Reference proteome</keyword>
<reference evidence="1 2" key="1">
    <citation type="submission" date="2018-04" db="EMBL/GenBank/DDBJ databases">
        <title>Genomic Encyclopedia of Type Strains, Phase IV (KMG-IV): sequencing the most valuable type-strain genomes for metagenomic binning, comparative biology and taxonomic classification.</title>
        <authorList>
            <person name="Goeker M."/>
        </authorList>
    </citation>
    <scope>NUCLEOTIDE SEQUENCE [LARGE SCALE GENOMIC DNA]</scope>
    <source>
        <strain evidence="1 2">DSM 28520</strain>
    </source>
</reference>
<proteinExistence type="predicted"/>
<name>A0A2U1EWJ0_9PORP</name>
<evidence type="ECO:0000313" key="1">
    <source>
        <dbReference type="EMBL" id="PVZ04292.1"/>
    </source>
</evidence>
<sequence length="50" mass="5616">MLKSVHGLASVGSWLISFRRMKSIVGQHFSLFVGQHPFFRLGAGKRINLC</sequence>
<gene>
    <name evidence="1" type="ORF">C7382_1352</name>
</gene>
<dbReference type="Proteomes" id="UP000245462">
    <property type="component" value="Unassembled WGS sequence"/>
</dbReference>
<accession>A0A2U1EWJ0</accession>
<organism evidence="1 2">
    <name type="scientific">Porphyromonas loveana</name>
    <dbReference type="NCBI Taxonomy" id="1884669"/>
    <lineage>
        <taxon>Bacteria</taxon>
        <taxon>Pseudomonadati</taxon>
        <taxon>Bacteroidota</taxon>
        <taxon>Bacteroidia</taxon>
        <taxon>Bacteroidales</taxon>
        <taxon>Porphyromonadaceae</taxon>
        <taxon>Porphyromonas</taxon>
    </lineage>
</organism>